<dbReference type="InterPro" id="IPR012336">
    <property type="entry name" value="Thioredoxin-like_fold"/>
</dbReference>
<reference evidence="13 14" key="1">
    <citation type="submission" date="2014-04" db="EMBL/GenBank/DDBJ databases">
        <title>Characterization and application of a salt tolerant electro-active bacterium.</title>
        <authorList>
            <person name="Yang L."/>
            <person name="Wei S."/>
            <person name="Tay Q.X.M."/>
        </authorList>
    </citation>
    <scope>NUCLEOTIDE SEQUENCE [LARGE SCALE GENOMIC DNA]</scope>
    <source>
        <strain evidence="13 14">LY1</strain>
    </source>
</reference>
<protein>
    <recommendedName>
        <fullName evidence="15">Vitamin K epoxide reductase domain-containing protein</fullName>
    </recommendedName>
</protein>
<comment type="caution">
    <text evidence="13">The sequence shown here is derived from an EMBL/GenBank/DDBJ whole genome shotgun (WGS) entry which is preliminary data.</text>
</comment>
<feature type="transmembrane region" description="Helical" evidence="10">
    <location>
        <begin position="273"/>
        <end position="293"/>
    </location>
</feature>
<dbReference type="Pfam" id="PF13462">
    <property type="entry name" value="Thioredoxin_4"/>
    <property type="match status" value="1"/>
</dbReference>
<evidence type="ECO:0000256" key="1">
    <source>
        <dbReference type="ARBA" id="ARBA00004141"/>
    </source>
</evidence>
<evidence type="ECO:0000259" key="11">
    <source>
        <dbReference type="Pfam" id="PF07884"/>
    </source>
</evidence>
<dbReference type="Pfam" id="PF07884">
    <property type="entry name" value="VKOR"/>
    <property type="match status" value="1"/>
</dbReference>
<evidence type="ECO:0000256" key="4">
    <source>
        <dbReference type="ARBA" id="ARBA00022719"/>
    </source>
</evidence>
<proteinExistence type="inferred from homology"/>
<evidence type="ECO:0000259" key="12">
    <source>
        <dbReference type="Pfam" id="PF13462"/>
    </source>
</evidence>
<evidence type="ECO:0000256" key="3">
    <source>
        <dbReference type="ARBA" id="ARBA00022692"/>
    </source>
</evidence>
<keyword evidence="9" id="KW-0676">Redox-active center</keyword>
<sequence length="551" mass="60893">MKWFFNQLLFPLDSDTKAVYSYLQLFDVPVTKTGLATLLGEHPDSGTLLSISDTLTGLGVENVVANVSTKQLEQLGIPFIARMKSGDGLALAVVKHFDHDTIVYLPSEGSTSSKQSKWITTNKEMFSKEFDGIILIGEVEPGGGQQNYAAARAAENRKHNSTITALAVFPTLVIVAVTTTLAQLGWTSAIPGLYTLLSLVGTVVSSLLLLYEVDRHNPAIRQICTGSRNVNCDAILNSGASGIFGISWSMIGFSYFMGSLLMLLAGGIANSELFSLISLLSLLAVGYSVFSLYYQWQIAKQWCKLCLWIQGILLAQASLILLDGKLFEDSLIWVSVPTMLTFAVCFAVPFLAVQLIVPTFKKRKEGESYRRELAKLKHNPQIFEALLIKQKAITVPTEGLGIRLGNPDAKHRIIKVCNPYCGPCAKSHPIIEEILQHSPDVQVQVIFITSEDEQDFSTSPVKHLLALAAKGDDMLLKVAMEDWYMPPNKDYEAFAAKYPMNGELLTQGKKLAAMRTWCAEMDILFTPTFFVDGYQLPEMYTVEDLKYILRT</sequence>
<keyword evidence="7 10" id="KW-0472">Membrane</keyword>
<dbReference type="AlphaFoldDB" id="A0A074L1F4"/>
<dbReference type="Gene3D" id="1.20.1440.130">
    <property type="entry name" value="VKOR domain"/>
    <property type="match status" value="1"/>
</dbReference>
<dbReference type="GO" id="GO:0016491">
    <property type="term" value="F:oxidoreductase activity"/>
    <property type="evidence" value="ECO:0007669"/>
    <property type="project" value="UniProtKB-KW"/>
</dbReference>
<feature type="transmembrane region" description="Helical" evidence="10">
    <location>
        <begin position="192"/>
        <end position="211"/>
    </location>
</feature>
<keyword evidence="8" id="KW-1015">Disulfide bond</keyword>
<dbReference type="CDD" id="cd12921">
    <property type="entry name" value="VKOR_4"/>
    <property type="match status" value="1"/>
</dbReference>
<evidence type="ECO:0000313" key="13">
    <source>
        <dbReference type="EMBL" id="KEO73663.1"/>
    </source>
</evidence>
<evidence type="ECO:0000313" key="14">
    <source>
        <dbReference type="Proteomes" id="UP000027821"/>
    </source>
</evidence>
<feature type="transmembrane region" description="Helical" evidence="10">
    <location>
        <begin position="243"/>
        <end position="267"/>
    </location>
</feature>
<dbReference type="eggNOG" id="COG1651">
    <property type="taxonomic scope" value="Bacteria"/>
</dbReference>
<feature type="transmembrane region" description="Helical" evidence="10">
    <location>
        <begin position="305"/>
        <end position="322"/>
    </location>
</feature>
<keyword evidence="14" id="KW-1185">Reference proteome</keyword>
<dbReference type="GO" id="GO:0016020">
    <property type="term" value="C:membrane"/>
    <property type="evidence" value="ECO:0007669"/>
    <property type="project" value="UniProtKB-SubCell"/>
</dbReference>
<evidence type="ECO:0000256" key="7">
    <source>
        <dbReference type="ARBA" id="ARBA00023136"/>
    </source>
</evidence>
<dbReference type="Proteomes" id="UP000027821">
    <property type="component" value="Unassembled WGS sequence"/>
</dbReference>
<feature type="transmembrane region" description="Helical" evidence="10">
    <location>
        <begin position="162"/>
        <end position="186"/>
    </location>
</feature>
<comment type="similarity">
    <text evidence="2">Belongs to the VKOR family.</text>
</comment>
<evidence type="ECO:0000256" key="10">
    <source>
        <dbReference type="SAM" id="Phobius"/>
    </source>
</evidence>
<dbReference type="InterPro" id="IPR036249">
    <property type="entry name" value="Thioredoxin-like_sf"/>
</dbReference>
<dbReference type="OrthoDB" id="1100563at2"/>
<evidence type="ECO:0008006" key="15">
    <source>
        <dbReference type="Google" id="ProtNLM"/>
    </source>
</evidence>
<dbReference type="Gene3D" id="3.40.30.10">
    <property type="entry name" value="Glutaredoxin"/>
    <property type="match status" value="1"/>
</dbReference>
<gene>
    <name evidence="13" type="ORF">EL17_10995</name>
</gene>
<comment type="subcellular location">
    <subcellularLocation>
        <location evidence="1">Membrane</location>
        <topology evidence="1">Multi-pass membrane protein</topology>
    </subcellularLocation>
</comment>
<name>A0A074L1F4_9BACT</name>
<accession>A0A074L1F4</accession>
<feature type="domain" description="Vitamin K epoxide reductase" evidence="11">
    <location>
        <begin position="194"/>
        <end position="317"/>
    </location>
</feature>
<feature type="domain" description="Thioredoxin-like fold" evidence="12">
    <location>
        <begin position="401"/>
        <end position="549"/>
    </location>
</feature>
<evidence type="ECO:0000256" key="8">
    <source>
        <dbReference type="ARBA" id="ARBA00023157"/>
    </source>
</evidence>
<dbReference type="STRING" id="1048983.EL17_10995"/>
<evidence type="ECO:0000256" key="9">
    <source>
        <dbReference type="ARBA" id="ARBA00023284"/>
    </source>
</evidence>
<dbReference type="RefSeq" id="WP_035074202.1">
    <property type="nucleotide sequence ID" value="NZ_JMIH01000020.1"/>
</dbReference>
<dbReference type="InterPro" id="IPR038354">
    <property type="entry name" value="VKOR_sf"/>
</dbReference>
<feature type="transmembrane region" description="Helical" evidence="10">
    <location>
        <begin position="334"/>
        <end position="357"/>
    </location>
</feature>
<keyword evidence="3 10" id="KW-0812">Transmembrane</keyword>
<dbReference type="GO" id="GO:0048038">
    <property type="term" value="F:quinone binding"/>
    <property type="evidence" value="ECO:0007669"/>
    <property type="project" value="UniProtKB-KW"/>
</dbReference>
<dbReference type="EMBL" id="JMIH01000020">
    <property type="protein sequence ID" value="KEO73663.1"/>
    <property type="molecule type" value="Genomic_DNA"/>
</dbReference>
<organism evidence="13 14">
    <name type="scientific">Anditalea andensis</name>
    <dbReference type="NCBI Taxonomy" id="1048983"/>
    <lineage>
        <taxon>Bacteria</taxon>
        <taxon>Pseudomonadati</taxon>
        <taxon>Bacteroidota</taxon>
        <taxon>Cytophagia</taxon>
        <taxon>Cytophagales</taxon>
        <taxon>Cytophagaceae</taxon>
        <taxon>Anditalea</taxon>
    </lineage>
</organism>
<keyword evidence="4" id="KW-0874">Quinone</keyword>
<keyword evidence="6" id="KW-0560">Oxidoreductase</keyword>
<dbReference type="InterPro" id="IPR012932">
    <property type="entry name" value="VKOR"/>
</dbReference>
<evidence type="ECO:0000256" key="6">
    <source>
        <dbReference type="ARBA" id="ARBA00023002"/>
    </source>
</evidence>
<keyword evidence="5 10" id="KW-1133">Transmembrane helix</keyword>
<evidence type="ECO:0000256" key="5">
    <source>
        <dbReference type="ARBA" id="ARBA00022989"/>
    </source>
</evidence>
<dbReference type="SUPFAM" id="SSF52833">
    <property type="entry name" value="Thioredoxin-like"/>
    <property type="match status" value="1"/>
</dbReference>
<evidence type="ECO:0000256" key="2">
    <source>
        <dbReference type="ARBA" id="ARBA00006214"/>
    </source>
</evidence>